<evidence type="ECO:0000256" key="1">
    <source>
        <dbReference type="SAM" id="Phobius"/>
    </source>
</evidence>
<gene>
    <name evidence="2" type="ORF">HHI_11166</name>
</gene>
<keyword evidence="1" id="KW-0472">Membrane</keyword>
<evidence type="ECO:0008006" key="4">
    <source>
        <dbReference type="Google" id="ProtNLM"/>
    </source>
</evidence>
<reference evidence="2 3" key="1">
    <citation type="submission" date="2013-04" db="EMBL/GenBank/DDBJ databases">
        <title>Hyphomonas hirschiana VP5 Genome Sequencing.</title>
        <authorList>
            <person name="Lai Q."/>
            <person name="Shao Z."/>
        </authorList>
    </citation>
    <scope>NUCLEOTIDE SEQUENCE [LARGE SCALE GENOMIC DNA]</scope>
    <source>
        <strain evidence="2 3">VP5</strain>
    </source>
</reference>
<organism evidence="2 3">
    <name type="scientific">Hyphomonas hirschiana VP5</name>
    <dbReference type="NCBI Taxonomy" id="1280951"/>
    <lineage>
        <taxon>Bacteria</taxon>
        <taxon>Pseudomonadati</taxon>
        <taxon>Pseudomonadota</taxon>
        <taxon>Alphaproteobacteria</taxon>
        <taxon>Hyphomonadales</taxon>
        <taxon>Hyphomonadaceae</taxon>
        <taxon>Hyphomonas</taxon>
    </lineage>
</organism>
<protein>
    <recommendedName>
        <fullName evidence="4">Galanin</fullName>
    </recommendedName>
</protein>
<accession>A0A059FPF9</accession>
<dbReference type="Proteomes" id="UP000025061">
    <property type="component" value="Unassembled WGS sequence"/>
</dbReference>
<evidence type="ECO:0000313" key="2">
    <source>
        <dbReference type="EMBL" id="KCZ92535.1"/>
    </source>
</evidence>
<dbReference type="AlphaFoldDB" id="A0A059FPF9"/>
<keyword evidence="3" id="KW-1185">Reference proteome</keyword>
<proteinExistence type="predicted"/>
<dbReference type="Pfam" id="PF11335">
    <property type="entry name" value="DUF3137"/>
    <property type="match status" value="1"/>
</dbReference>
<dbReference type="OrthoDB" id="4960523at2"/>
<dbReference type="EMBL" id="ARYI01000009">
    <property type="protein sequence ID" value="KCZ92535.1"/>
    <property type="molecule type" value="Genomic_DNA"/>
</dbReference>
<feature type="transmembrane region" description="Helical" evidence="1">
    <location>
        <begin position="58"/>
        <end position="75"/>
    </location>
</feature>
<name>A0A059FPF9_9PROT</name>
<dbReference type="InterPro" id="IPR021484">
    <property type="entry name" value="DUF3137"/>
</dbReference>
<dbReference type="RefSeq" id="WP_049755084.1">
    <property type="nucleotide sequence ID" value="NZ_ARYI01000009.1"/>
</dbReference>
<evidence type="ECO:0000313" key="3">
    <source>
        <dbReference type="Proteomes" id="UP000025061"/>
    </source>
</evidence>
<dbReference type="PATRIC" id="fig|1280951.3.peg.2250"/>
<feature type="transmembrane region" description="Helical" evidence="1">
    <location>
        <begin position="81"/>
        <end position="98"/>
    </location>
</feature>
<sequence length="341" mass="37945">MTDDTTPKAPSPADKSVLDALSGLPKEFQGFGQIFEERIRPALLEREADRIKAAKRAILCRWIAGGVFLAGIAIAAVTQQIWVGFIGGFLGIVAYAGGEHGITKFSKEAKSLIVLPIAEQLGLNFTADPGEVASIRRHKELGVVPGWDRAKYEDFITGVRREVNFELFEAHLEERRTTTDSKGRTRTTWVTVFKGQCLRLDFHKTFYGRTLITRDAGFFNRFGGGGSKGMQRASLEDPTFEKIFEVYTTDQVESRYLLTPDVMQKLVDIENAFKGGKLKACFDGGECLITVQGGNLFEPGSMFKPLDSADRVRDLLKDFEAVFNIIDEITAGQIRVEQHHD</sequence>
<keyword evidence="1" id="KW-1133">Transmembrane helix</keyword>
<comment type="caution">
    <text evidence="2">The sequence shown here is derived from an EMBL/GenBank/DDBJ whole genome shotgun (WGS) entry which is preliminary data.</text>
</comment>
<keyword evidence="1" id="KW-0812">Transmembrane</keyword>